<reference evidence="1 2" key="1">
    <citation type="submission" date="2019-05" db="EMBL/GenBank/DDBJ databases">
        <title>Another draft genome of Portunus trituberculatus and its Hox gene families provides insights of decapod evolution.</title>
        <authorList>
            <person name="Jeong J.-H."/>
            <person name="Song I."/>
            <person name="Kim S."/>
            <person name="Choi T."/>
            <person name="Kim D."/>
            <person name="Ryu S."/>
            <person name="Kim W."/>
        </authorList>
    </citation>
    <scope>NUCLEOTIDE SEQUENCE [LARGE SCALE GENOMIC DNA]</scope>
    <source>
        <tissue evidence="1">Muscle</tissue>
    </source>
</reference>
<organism evidence="1 2">
    <name type="scientific">Portunus trituberculatus</name>
    <name type="common">Swimming crab</name>
    <name type="synonym">Neptunus trituberculatus</name>
    <dbReference type="NCBI Taxonomy" id="210409"/>
    <lineage>
        <taxon>Eukaryota</taxon>
        <taxon>Metazoa</taxon>
        <taxon>Ecdysozoa</taxon>
        <taxon>Arthropoda</taxon>
        <taxon>Crustacea</taxon>
        <taxon>Multicrustacea</taxon>
        <taxon>Malacostraca</taxon>
        <taxon>Eumalacostraca</taxon>
        <taxon>Eucarida</taxon>
        <taxon>Decapoda</taxon>
        <taxon>Pleocyemata</taxon>
        <taxon>Brachyura</taxon>
        <taxon>Eubrachyura</taxon>
        <taxon>Portunoidea</taxon>
        <taxon>Portunidae</taxon>
        <taxon>Portuninae</taxon>
        <taxon>Portunus</taxon>
    </lineage>
</organism>
<protein>
    <submittedName>
        <fullName evidence="1">Uncharacterized protein</fullName>
    </submittedName>
</protein>
<name>A0A5B7G0T4_PORTR</name>
<evidence type="ECO:0000313" key="2">
    <source>
        <dbReference type="Proteomes" id="UP000324222"/>
    </source>
</evidence>
<evidence type="ECO:0000313" key="1">
    <source>
        <dbReference type="EMBL" id="MPC51109.1"/>
    </source>
</evidence>
<comment type="caution">
    <text evidence="1">The sequence shown here is derived from an EMBL/GenBank/DDBJ whole genome shotgun (WGS) entry which is preliminary data.</text>
</comment>
<gene>
    <name evidence="1" type="ORF">E2C01_044948</name>
</gene>
<sequence>MSGLDNEVKQTSIHISGVPNRCADQVKVRSVCVVAGVMDAEILSFPRFIIFFAFPSSAYFQSAAAPLM</sequence>
<proteinExistence type="predicted"/>
<dbReference type="AlphaFoldDB" id="A0A5B7G0T4"/>
<keyword evidence="2" id="KW-1185">Reference proteome</keyword>
<dbReference type="EMBL" id="VSRR010009957">
    <property type="protein sequence ID" value="MPC51109.1"/>
    <property type="molecule type" value="Genomic_DNA"/>
</dbReference>
<accession>A0A5B7G0T4</accession>
<dbReference type="Proteomes" id="UP000324222">
    <property type="component" value="Unassembled WGS sequence"/>
</dbReference>